<evidence type="ECO:0000313" key="1">
    <source>
        <dbReference type="EMBL" id="SHF67792.1"/>
    </source>
</evidence>
<organism evidence="1 2">
    <name type="scientific">Salegentibacter echinorum</name>
    <dbReference type="NCBI Taxonomy" id="1073325"/>
    <lineage>
        <taxon>Bacteria</taxon>
        <taxon>Pseudomonadati</taxon>
        <taxon>Bacteroidota</taxon>
        <taxon>Flavobacteriia</taxon>
        <taxon>Flavobacteriales</taxon>
        <taxon>Flavobacteriaceae</taxon>
        <taxon>Salegentibacter</taxon>
    </lineage>
</organism>
<reference evidence="2" key="1">
    <citation type="submission" date="2016-11" db="EMBL/GenBank/DDBJ databases">
        <authorList>
            <person name="Varghese N."/>
            <person name="Submissions S."/>
        </authorList>
    </citation>
    <scope>NUCLEOTIDE SEQUENCE [LARGE SCALE GENOMIC DNA]</scope>
    <source>
        <strain evidence="2">DSM 24579</strain>
    </source>
</reference>
<dbReference type="EMBL" id="FQVT01000002">
    <property type="protein sequence ID" value="SHF67792.1"/>
    <property type="molecule type" value="Genomic_DNA"/>
</dbReference>
<accession>A0A1M5DLZ4</accession>
<sequence length="194" mass="22293">MTIRSIIEAIDKSQRDTLVSLTDFRGRGRGKGTEILSSRSRGLYWLWCKTPLDQLKQTDHKGGAHVPIKKLLHNRNGLDHICKIQDGEYRILYNGMGGYSKCKKGSAYGLRGRINQEVISNNTKTGTINIAGLKLDINDWKVSFFDFDDAENHQLLRELPETAKLDIGEIYKKYANELEMLWRMHYGTPILCRY</sequence>
<protein>
    <submittedName>
        <fullName evidence="1">Uncharacterized protein</fullName>
    </submittedName>
</protein>
<dbReference type="STRING" id="1073325.SAMN05444483_10214"/>
<evidence type="ECO:0000313" key="2">
    <source>
        <dbReference type="Proteomes" id="UP000183945"/>
    </source>
</evidence>
<keyword evidence="2" id="KW-1185">Reference proteome</keyword>
<dbReference type="RefSeq" id="WP_072876912.1">
    <property type="nucleotide sequence ID" value="NZ_FQVT01000002.1"/>
</dbReference>
<name>A0A1M5DLZ4_SALEC</name>
<dbReference type="OrthoDB" id="1443420at2"/>
<proteinExistence type="predicted"/>
<dbReference type="Proteomes" id="UP000183945">
    <property type="component" value="Unassembled WGS sequence"/>
</dbReference>
<gene>
    <name evidence="1" type="ORF">SAMN05444483_10214</name>
</gene>
<dbReference type="AlphaFoldDB" id="A0A1M5DLZ4"/>